<evidence type="ECO:0008006" key="3">
    <source>
        <dbReference type="Google" id="ProtNLM"/>
    </source>
</evidence>
<dbReference type="Gene3D" id="3.30.420.10">
    <property type="entry name" value="Ribonuclease H-like superfamily/Ribonuclease H"/>
    <property type="match status" value="1"/>
</dbReference>
<dbReference type="AlphaFoldDB" id="A0A917F7Z9"/>
<name>A0A917F7Z9_9PROT</name>
<protein>
    <recommendedName>
        <fullName evidence="3">Exonuclease domain-containing protein</fullName>
    </recommendedName>
</protein>
<dbReference type="Proteomes" id="UP000632498">
    <property type="component" value="Unassembled WGS sequence"/>
</dbReference>
<accession>A0A917F7Z9</accession>
<organism evidence="1 2">
    <name type="scientific">Terasakiella brassicae</name>
    <dbReference type="NCBI Taxonomy" id="1634917"/>
    <lineage>
        <taxon>Bacteria</taxon>
        <taxon>Pseudomonadati</taxon>
        <taxon>Pseudomonadota</taxon>
        <taxon>Alphaproteobacteria</taxon>
        <taxon>Rhodospirillales</taxon>
        <taxon>Terasakiellaceae</taxon>
        <taxon>Terasakiella</taxon>
    </lineage>
</organism>
<evidence type="ECO:0000313" key="1">
    <source>
        <dbReference type="EMBL" id="GGF52182.1"/>
    </source>
</evidence>
<proteinExistence type="predicted"/>
<dbReference type="InterPro" id="IPR012337">
    <property type="entry name" value="RNaseH-like_sf"/>
</dbReference>
<gene>
    <name evidence="1" type="ORF">GCM10011332_01830</name>
</gene>
<dbReference type="InterPro" id="IPR036397">
    <property type="entry name" value="RNaseH_sf"/>
</dbReference>
<dbReference type="SUPFAM" id="SSF53098">
    <property type="entry name" value="Ribonuclease H-like"/>
    <property type="match status" value="1"/>
</dbReference>
<dbReference type="RefSeq" id="WP_188660127.1">
    <property type="nucleotide sequence ID" value="NZ_BMHV01000001.1"/>
</dbReference>
<reference evidence="1" key="1">
    <citation type="journal article" date="2014" name="Int. J. Syst. Evol. Microbiol.">
        <title>Complete genome sequence of Corynebacterium casei LMG S-19264T (=DSM 44701T), isolated from a smear-ripened cheese.</title>
        <authorList>
            <consortium name="US DOE Joint Genome Institute (JGI-PGF)"/>
            <person name="Walter F."/>
            <person name="Albersmeier A."/>
            <person name="Kalinowski J."/>
            <person name="Ruckert C."/>
        </authorList>
    </citation>
    <scope>NUCLEOTIDE SEQUENCE</scope>
    <source>
        <strain evidence="1">CGMCC 1.15254</strain>
    </source>
</reference>
<reference evidence="1" key="2">
    <citation type="submission" date="2020-09" db="EMBL/GenBank/DDBJ databases">
        <authorList>
            <person name="Sun Q."/>
            <person name="Zhou Y."/>
        </authorList>
    </citation>
    <scope>NUCLEOTIDE SEQUENCE</scope>
    <source>
        <strain evidence="1">CGMCC 1.15254</strain>
    </source>
</reference>
<comment type="caution">
    <text evidence="1">The sequence shown here is derived from an EMBL/GenBank/DDBJ whole genome shotgun (WGS) entry which is preliminary data.</text>
</comment>
<dbReference type="EMBL" id="BMHV01000001">
    <property type="protein sequence ID" value="GGF52182.1"/>
    <property type="molecule type" value="Genomic_DNA"/>
</dbReference>
<keyword evidence="2" id="KW-1185">Reference proteome</keyword>
<sequence length="192" mass="21655">MSGLFYPHFIDFEASGFGEDSYPIEVAWNGASGTVESHLINPDTIKAWTYWDKHAEVDAHRISRESLSQLGTSPQTIALRMNDTLAGQVLYSDAPQFDGFWLARLYEEVNLSPTFKLGSVMDLFDLKIDEGQKLQGSSPEHVQKRFDTIIDTLGLQAWENIGLRPHRAGNDVRHLMETYRLLNECGGIIPKN</sequence>
<dbReference type="GO" id="GO:0003676">
    <property type="term" value="F:nucleic acid binding"/>
    <property type="evidence" value="ECO:0007669"/>
    <property type="project" value="InterPro"/>
</dbReference>
<evidence type="ECO:0000313" key="2">
    <source>
        <dbReference type="Proteomes" id="UP000632498"/>
    </source>
</evidence>